<accession>A0A2P7RAB4</accession>
<evidence type="ECO:0000256" key="5">
    <source>
        <dbReference type="ARBA" id="ARBA00022989"/>
    </source>
</evidence>
<keyword evidence="2" id="KW-1003">Cell membrane</keyword>
<reference evidence="9 10" key="1">
    <citation type="submission" date="2018-03" db="EMBL/GenBank/DDBJ databases">
        <title>The draft genome of Zobellella taiwanensis JCM 13381.</title>
        <authorList>
            <person name="Liu L."/>
            <person name="Li L."/>
            <person name="Wang T."/>
            <person name="Zhang X."/>
            <person name="Liang L."/>
        </authorList>
    </citation>
    <scope>NUCLEOTIDE SEQUENCE [LARGE SCALE GENOMIC DNA]</scope>
    <source>
        <strain evidence="9 10">JCM 13381</strain>
    </source>
</reference>
<feature type="transmembrane region" description="Helical" evidence="7">
    <location>
        <begin position="15"/>
        <end position="34"/>
    </location>
</feature>
<evidence type="ECO:0000313" key="9">
    <source>
        <dbReference type="EMBL" id="PSJ47166.1"/>
    </source>
</evidence>
<feature type="domain" description="Mce/MlaD" evidence="8">
    <location>
        <begin position="286"/>
        <end position="388"/>
    </location>
</feature>
<dbReference type="OrthoDB" id="9806984at2"/>
<keyword evidence="10" id="KW-1185">Reference proteome</keyword>
<evidence type="ECO:0000256" key="6">
    <source>
        <dbReference type="ARBA" id="ARBA00023136"/>
    </source>
</evidence>
<evidence type="ECO:0000259" key="8">
    <source>
        <dbReference type="Pfam" id="PF02470"/>
    </source>
</evidence>
<dbReference type="InterPro" id="IPR003399">
    <property type="entry name" value="Mce/MlaD"/>
</dbReference>
<evidence type="ECO:0000256" key="3">
    <source>
        <dbReference type="ARBA" id="ARBA00022519"/>
    </source>
</evidence>
<comment type="subcellular location">
    <subcellularLocation>
        <location evidence="1">Cell inner membrane</location>
    </subcellularLocation>
</comment>
<keyword evidence="5 7" id="KW-1133">Transmembrane helix</keyword>
<gene>
    <name evidence="9" type="ORF">C7I36_02100</name>
</gene>
<dbReference type="Pfam" id="PF02470">
    <property type="entry name" value="MlaD"/>
    <property type="match status" value="3"/>
</dbReference>
<dbReference type="AlphaFoldDB" id="A0A2P7RAB4"/>
<evidence type="ECO:0000256" key="7">
    <source>
        <dbReference type="SAM" id="Phobius"/>
    </source>
</evidence>
<dbReference type="PANTHER" id="PTHR30462:SF2">
    <property type="entry name" value="INTERMEMBRANE TRANSPORT PROTEIN PQIB"/>
    <property type="match status" value="1"/>
</dbReference>
<dbReference type="EMBL" id="PXYH01000002">
    <property type="protein sequence ID" value="PSJ47166.1"/>
    <property type="molecule type" value="Genomic_DNA"/>
</dbReference>
<protein>
    <submittedName>
        <fullName evidence="9">Intermembrane transport protein PqiB</fullName>
    </submittedName>
</protein>
<dbReference type="InterPro" id="IPR051800">
    <property type="entry name" value="PqiA-PqiB_transport"/>
</dbReference>
<feature type="domain" description="Mce/MlaD" evidence="8">
    <location>
        <begin position="42"/>
        <end position="132"/>
    </location>
</feature>
<dbReference type="Proteomes" id="UP000242181">
    <property type="component" value="Unassembled WGS sequence"/>
</dbReference>
<comment type="caution">
    <text evidence="9">The sequence shown here is derived from an EMBL/GenBank/DDBJ whole genome shotgun (WGS) entry which is preliminary data.</text>
</comment>
<dbReference type="GO" id="GO:0005886">
    <property type="term" value="C:plasma membrane"/>
    <property type="evidence" value="ECO:0007669"/>
    <property type="project" value="UniProtKB-SubCell"/>
</dbReference>
<organism evidence="9 10">
    <name type="scientific">Zobellella taiwanensis</name>
    <dbReference type="NCBI Taxonomy" id="347535"/>
    <lineage>
        <taxon>Bacteria</taxon>
        <taxon>Pseudomonadati</taxon>
        <taxon>Pseudomonadota</taxon>
        <taxon>Gammaproteobacteria</taxon>
        <taxon>Aeromonadales</taxon>
        <taxon>Aeromonadaceae</taxon>
        <taxon>Zobellella</taxon>
    </lineage>
</organism>
<dbReference type="NCBIfam" id="NF008070">
    <property type="entry name" value="PRK10807.1"/>
    <property type="match status" value="1"/>
</dbReference>
<proteinExistence type="predicted"/>
<feature type="domain" description="Mce/MlaD" evidence="8">
    <location>
        <begin position="161"/>
        <end position="216"/>
    </location>
</feature>
<sequence length="545" mass="60133">MSDPQRAERRTQRSLSPIWIVPLVAVLIGAWMIYDNLSRLGPSITLIIDNAEGIEAGKTLIKTRNVEVGRVERVSLSDDLGHAVISARMSPQAEAMLNDDTRFWVVKPRIGREGVSGLGTVLSGAYIQLLPGNSDQGRREFTVLEQPPVAPPDAPGLRINLVSQVGNAISTGDPVTYQGYTVGRVEDSRFDPDKREMRHLLYIQSPYDVLVTTTTRFWTGSGVDVRLDSQGFRVNVASLESLVGGGVTFGVPDNAAMGHKAKPGATYVLFPDEDSANEGSYEQYLEYVLLVDDTVRGLSPGAPVEYRGVRIGTVVSVPWNFTAPQPDSLSRFAIPVLIRIEPQRFDDSVEDIDTEDWYQRLDRMFGHGLRASLKAGNLLTGALFVDLNFHQDVVPFQRMSFVERRVFPTTSGSFAQIEQKVSNLLDKFNNLEIEPILGTLNATLESTRQTMEKVNGIAASLDALLADPATGQLPDNANATLRQLRDTLQGFSPDSQGYNELTQTLSRLEKLMRDLQPVVRTLNDQPNALIFDKKLTEDPQPRAAP</sequence>
<dbReference type="PANTHER" id="PTHR30462">
    <property type="entry name" value="INTERMEMBRANE TRANSPORT PROTEIN PQIB-RELATED"/>
    <property type="match status" value="1"/>
</dbReference>
<evidence type="ECO:0000256" key="1">
    <source>
        <dbReference type="ARBA" id="ARBA00004533"/>
    </source>
</evidence>
<dbReference type="RefSeq" id="WP_106452091.1">
    <property type="nucleotide sequence ID" value="NZ_PXYH01000002.1"/>
</dbReference>
<name>A0A2P7RAB4_9GAMM</name>
<evidence type="ECO:0000256" key="4">
    <source>
        <dbReference type="ARBA" id="ARBA00022692"/>
    </source>
</evidence>
<evidence type="ECO:0000256" key="2">
    <source>
        <dbReference type="ARBA" id="ARBA00022475"/>
    </source>
</evidence>
<keyword evidence="3" id="KW-0997">Cell inner membrane</keyword>
<keyword evidence="6 7" id="KW-0472">Membrane</keyword>
<keyword evidence="4 7" id="KW-0812">Transmembrane</keyword>
<evidence type="ECO:0000313" key="10">
    <source>
        <dbReference type="Proteomes" id="UP000242181"/>
    </source>
</evidence>